<keyword evidence="3" id="KW-1185">Reference proteome</keyword>
<feature type="transmembrane region" description="Helical" evidence="1">
    <location>
        <begin position="47"/>
        <end position="71"/>
    </location>
</feature>
<reference evidence="2 3" key="1">
    <citation type="submission" date="2019-02" db="EMBL/GenBank/DDBJ databases">
        <title>Deep-cultivation of Planctomycetes and their phenomic and genomic characterization uncovers novel biology.</title>
        <authorList>
            <person name="Wiegand S."/>
            <person name="Jogler M."/>
            <person name="Boedeker C."/>
            <person name="Pinto D."/>
            <person name="Vollmers J."/>
            <person name="Rivas-Marin E."/>
            <person name="Kohn T."/>
            <person name="Peeters S.H."/>
            <person name="Heuer A."/>
            <person name="Rast P."/>
            <person name="Oberbeckmann S."/>
            <person name="Bunk B."/>
            <person name="Jeske O."/>
            <person name="Meyerdierks A."/>
            <person name="Storesund J.E."/>
            <person name="Kallscheuer N."/>
            <person name="Luecker S."/>
            <person name="Lage O.M."/>
            <person name="Pohl T."/>
            <person name="Merkel B.J."/>
            <person name="Hornburger P."/>
            <person name="Mueller R.-W."/>
            <person name="Bruemmer F."/>
            <person name="Labrenz M."/>
            <person name="Spormann A.M."/>
            <person name="Op Den Camp H."/>
            <person name="Overmann J."/>
            <person name="Amann R."/>
            <person name="Jetten M.S.M."/>
            <person name="Mascher T."/>
            <person name="Medema M.H."/>
            <person name="Devos D.P."/>
            <person name="Kaster A.-K."/>
            <person name="Ovreas L."/>
            <person name="Rohde M."/>
            <person name="Galperin M.Y."/>
            <person name="Jogler C."/>
        </authorList>
    </citation>
    <scope>NUCLEOTIDE SEQUENCE [LARGE SCALE GENOMIC DNA]</scope>
    <source>
        <strain evidence="2 3">CA13</strain>
    </source>
</reference>
<dbReference type="Proteomes" id="UP000315010">
    <property type="component" value="Unassembled WGS sequence"/>
</dbReference>
<dbReference type="EMBL" id="SJPJ01000002">
    <property type="protein sequence ID" value="TWT76743.1"/>
    <property type="molecule type" value="Genomic_DNA"/>
</dbReference>
<protein>
    <submittedName>
        <fullName evidence="2">Uncharacterized protein</fullName>
    </submittedName>
</protein>
<comment type="caution">
    <text evidence="2">The sequence shown here is derived from an EMBL/GenBank/DDBJ whole genome shotgun (WGS) entry which is preliminary data.</text>
</comment>
<keyword evidence="1" id="KW-0812">Transmembrane</keyword>
<dbReference type="AlphaFoldDB" id="A0A5C5YPE7"/>
<evidence type="ECO:0000256" key="1">
    <source>
        <dbReference type="SAM" id="Phobius"/>
    </source>
</evidence>
<gene>
    <name evidence="2" type="ORF">CA13_72410</name>
</gene>
<accession>A0A5C5YPE7</accession>
<organism evidence="2 3">
    <name type="scientific">Novipirellula herctigrandis</name>
    <dbReference type="NCBI Taxonomy" id="2527986"/>
    <lineage>
        <taxon>Bacteria</taxon>
        <taxon>Pseudomonadati</taxon>
        <taxon>Planctomycetota</taxon>
        <taxon>Planctomycetia</taxon>
        <taxon>Pirellulales</taxon>
        <taxon>Pirellulaceae</taxon>
        <taxon>Novipirellula</taxon>
    </lineage>
</organism>
<evidence type="ECO:0000313" key="3">
    <source>
        <dbReference type="Proteomes" id="UP000315010"/>
    </source>
</evidence>
<name>A0A5C5YPE7_9BACT</name>
<proteinExistence type="predicted"/>
<keyword evidence="1" id="KW-0472">Membrane</keyword>
<evidence type="ECO:0000313" key="2">
    <source>
        <dbReference type="EMBL" id="TWT76743.1"/>
    </source>
</evidence>
<sequence length="169" mass="18318">MSNSPIISCGPINSPQQMIPTDAFSERKGKGVVSSNYPLPFFFGSLFLWPGPFSLASLFPLASILSGVIVFSQCGFRELWADREAAVSILALIAGRSIQSMSHHQRIKSVCQLAYSQVAICFVDPKQNAVIGFILNAETGFALCSFIVPAVIEFNPLASRKRLGNAFQS</sequence>
<keyword evidence="1" id="KW-1133">Transmembrane helix</keyword>